<accession>A0A1G2QGL3</accession>
<dbReference type="Proteomes" id="UP000176222">
    <property type="component" value="Unassembled WGS sequence"/>
</dbReference>
<dbReference type="EMBL" id="MHTH01000004">
    <property type="protein sequence ID" value="OHA59209.1"/>
    <property type="molecule type" value="Genomic_DNA"/>
</dbReference>
<dbReference type="PANTHER" id="PTHR23407">
    <property type="entry name" value="ATPASE INHIBITOR/5-FORMYLTETRAHYDROFOLATE CYCLO-LIGASE"/>
    <property type="match status" value="1"/>
</dbReference>
<evidence type="ECO:0000313" key="6">
    <source>
        <dbReference type="EMBL" id="OHA59209.1"/>
    </source>
</evidence>
<evidence type="ECO:0000256" key="4">
    <source>
        <dbReference type="PIRSR" id="PIRSR006806-1"/>
    </source>
</evidence>
<dbReference type="PIRSF" id="PIRSF006806">
    <property type="entry name" value="FTHF_cligase"/>
    <property type="match status" value="1"/>
</dbReference>
<feature type="binding site" evidence="4">
    <location>
        <position position="51"/>
    </location>
    <ligand>
        <name>substrate</name>
    </ligand>
</feature>
<comment type="catalytic activity">
    <reaction evidence="5">
        <text>(6S)-5-formyl-5,6,7,8-tetrahydrofolate + ATP = (6R)-5,10-methenyltetrahydrofolate + ADP + phosphate</text>
        <dbReference type="Rhea" id="RHEA:10488"/>
        <dbReference type="ChEBI" id="CHEBI:30616"/>
        <dbReference type="ChEBI" id="CHEBI:43474"/>
        <dbReference type="ChEBI" id="CHEBI:57455"/>
        <dbReference type="ChEBI" id="CHEBI:57457"/>
        <dbReference type="ChEBI" id="CHEBI:456216"/>
        <dbReference type="EC" id="6.3.3.2"/>
    </reaction>
</comment>
<gene>
    <name evidence="6" type="ORF">A2370_00025</name>
</gene>
<feature type="binding site" evidence="4">
    <location>
        <position position="56"/>
    </location>
    <ligand>
        <name>substrate</name>
    </ligand>
</feature>
<evidence type="ECO:0000256" key="2">
    <source>
        <dbReference type="ARBA" id="ARBA00022741"/>
    </source>
</evidence>
<proteinExistence type="inferred from homology"/>
<keyword evidence="5" id="KW-0479">Metal-binding</keyword>
<dbReference type="AlphaFoldDB" id="A0A1G2QGL3"/>
<dbReference type="STRING" id="1802436.A2370_00025"/>
<keyword evidence="3 4" id="KW-0067">ATP-binding</keyword>
<dbReference type="GO" id="GO:0009396">
    <property type="term" value="P:folic acid-containing compound biosynthetic process"/>
    <property type="evidence" value="ECO:0007669"/>
    <property type="project" value="TreeGrafter"/>
</dbReference>
<sequence length="193" mass="21715">MNSLHHQKQIIREHMHTRLSATEKRFAGIQITQSLLSLRVYKNAKSICSYVSTNSEVDTHQIIREALLAKGSIIVPKIQGMNLELYSIRAFEELIIGAYGILEPHVRRAHVPIQSIDLFIIPGIAFGKDGTRLGHGKGYYDRLLQSTHVPTIALAYDHQIFDTIPHGAKDKKVDIIITETHIYDLINPSISSV</sequence>
<dbReference type="EC" id="6.3.3.2" evidence="5"/>
<keyword evidence="5" id="KW-0460">Magnesium</keyword>
<dbReference type="InterPro" id="IPR037171">
    <property type="entry name" value="NagB/RpiA_transferase-like"/>
</dbReference>
<protein>
    <recommendedName>
        <fullName evidence="5">5-formyltetrahydrofolate cyclo-ligase</fullName>
        <ecNumber evidence="5">6.3.3.2</ecNumber>
    </recommendedName>
</protein>
<comment type="similarity">
    <text evidence="1 5">Belongs to the 5-formyltetrahydrofolate cyclo-ligase family.</text>
</comment>
<evidence type="ECO:0000313" key="7">
    <source>
        <dbReference type="Proteomes" id="UP000176222"/>
    </source>
</evidence>
<dbReference type="GO" id="GO:0035999">
    <property type="term" value="P:tetrahydrofolate interconversion"/>
    <property type="evidence" value="ECO:0007669"/>
    <property type="project" value="TreeGrafter"/>
</dbReference>
<evidence type="ECO:0000256" key="1">
    <source>
        <dbReference type="ARBA" id="ARBA00010638"/>
    </source>
</evidence>
<dbReference type="Gene3D" id="3.40.50.10420">
    <property type="entry name" value="NagB/RpiA/CoA transferase-like"/>
    <property type="match status" value="1"/>
</dbReference>
<dbReference type="SUPFAM" id="SSF100950">
    <property type="entry name" value="NagB/RpiA/CoA transferase-like"/>
    <property type="match status" value="1"/>
</dbReference>
<organism evidence="6 7">
    <name type="scientific">Candidatus Vogelbacteria bacterium RIFOXYB1_FULL_42_16</name>
    <dbReference type="NCBI Taxonomy" id="1802436"/>
    <lineage>
        <taxon>Bacteria</taxon>
        <taxon>Candidatus Vogeliibacteriota</taxon>
    </lineage>
</organism>
<feature type="binding site" evidence="4">
    <location>
        <begin position="132"/>
        <end position="140"/>
    </location>
    <ligand>
        <name>ATP</name>
        <dbReference type="ChEBI" id="CHEBI:30616"/>
    </ligand>
</feature>
<reference evidence="6 7" key="1">
    <citation type="journal article" date="2016" name="Nat. Commun.">
        <title>Thousands of microbial genomes shed light on interconnected biogeochemical processes in an aquifer system.</title>
        <authorList>
            <person name="Anantharaman K."/>
            <person name="Brown C.T."/>
            <person name="Hug L.A."/>
            <person name="Sharon I."/>
            <person name="Castelle C.J."/>
            <person name="Probst A.J."/>
            <person name="Thomas B.C."/>
            <person name="Singh A."/>
            <person name="Wilkins M.J."/>
            <person name="Karaoz U."/>
            <person name="Brodie E.L."/>
            <person name="Williams K.H."/>
            <person name="Hubbard S.S."/>
            <person name="Banfield J.F."/>
        </authorList>
    </citation>
    <scope>NUCLEOTIDE SEQUENCE [LARGE SCALE GENOMIC DNA]</scope>
</reference>
<comment type="caution">
    <text evidence="6">The sequence shown here is derived from an EMBL/GenBank/DDBJ whole genome shotgun (WGS) entry which is preliminary data.</text>
</comment>
<dbReference type="NCBIfam" id="TIGR02727">
    <property type="entry name" value="MTHFS_bact"/>
    <property type="match status" value="1"/>
</dbReference>
<comment type="cofactor">
    <cofactor evidence="5">
        <name>Mg(2+)</name>
        <dbReference type="ChEBI" id="CHEBI:18420"/>
    </cofactor>
</comment>
<dbReference type="PANTHER" id="PTHR23407:SF1">
    <property type="entry name" value="5-FORMYLTETRAHYDROFOLATE CYCLO-LIGASE"/>
    <property type="match status" value="1"/>
</dbReference>
<name>A0A1G2QGL3_9BACT</name>
<evidence type="ECO:0000256" key="5">
    <source>
        <dbReference type="RuleBase" id="RU361279"/>
    </source>
</evidence>
<dbReference type="GO" id="GO:0005524">
    <property type="term" value="F:ATP binding"/>
    <property type="evidence" value="ECO:0007669"/>
    <property type="project" value="UniProtKB-KW"/>
</dbReference>
<keyword evidence="2 4" id="KW-0547">Nucleotide-binding</keyword>
<dbReference type="Pfam" id="PF01812">
    <property type="entry name" value="5-FTHF_cyc-lig"/>
    <property type="match status" value="1"/>
</dbReference>
<evidence type="ECO:0000256" key="3">
    <source>
        <dbReference type="ARBA" id="ARBA00022840"/>
    </source>
</evidence>
<keyword evidence="6" id="KW-0436">Ligase</keyword>
<feature type="binding site" evidence="4">
    <location>
        <begin position="8"/>
        <end position="12"/>
    </location>
    <ligand>
        <name>ATP</name>
        <dbReference type="ChEBI" id="CHEBI:30616"/>
    </ligand>
</feature>
<dbReference type="GO" id="GO:0046872">
    <property type="term" value="F:metal ion binding"/>
    <property type="evidence" value="ECO:0007669"/>
    <property type="project" value="UniProtKB-KW"/>
</dbReference>
<dbReference type="GO" id="GO:0030272">
    <property type="term" value="F:5-formyltetrahydrofolate cyclo-ligase activity"/>
    <property type="evidence" value="ECO:0007669"/>
    <property type="project" value="UniProtKB-EC"/>
</dbReference>
<dbReference type="InterPro" id="IPR024185">
    <property type="entry name" value="FTHF_cligase-like_sf"/>
</dbReference>
<dbReference type="InterPro" id="IPR002698">
    <property type="entry name" value="FTHF_cligase"/>
</dbReference>